<accession>A0A7W6WC03</accession>
<dbReference type="Proteomes" id="UP000533641">
    <property type="component" value="Unassembled WGS sequence"/>
</dbReference>
<evidence type="ECO:0000313" key="3">
    <source>
        <dbReference type="Proteomes" id="UP000533641"/>
    </source>
</evidence>
<feature type="domain" description="DUF6950" evidence="1">
    <location>
        <begin position="8"/>
        <end position="138"/>
    </location>
</feature>
<dbReference type="EMBL" id="JACIGM010000001">
    <property type="protein sequence ID" value="MBB4272797.1"/>
    <property type="molecule type" value="Genomic_DNA"/>
</dbReference>
<sequence>MVTADGDVADRLAAFLADNNARPWRPGKVDCCIVLADWAMRLGHDDPASHLRGTYDSEDGFKSIIAAHQGAVPTVQRCVAKIGGVLTTGPHRGDIGVIGSPSNIHRQFGAIHDGKSWLVRMHGGFGQMTARTLAAWRIACHS</sequence>
<gene>
    <name evidence="2" type="ORF">GGE12_000539</name>
</gene>
<comment type="caution">
    <text evidence="2">The sequence shown here is derived from an EMBL/GenBank/DDBJ whole genome shotgun (WGS) entry which is preliminary data.</text>
</comment>
<evidence type="ECO:0000313" key="2">
    <source>
        <dbReference type="EMBL" id="MBB4272797.1"/>
    </source>
</evidence>
<protein>
    <recommendedName>
        <fullName evidence="1">DUF6950 domain-containing protein</fullName>
    </recommendedName>
</protein>
<proteinExistence type="predicted"/>
<evidence type="ECO:0000259" key="1">
    <source>
        <dbReference type="Pfam" id="PF22262"/>
    </source>
</evidence>
<dbReference type="Pfam" id="PF22262">
    <property type="entry name" value="DUF6950"/>
    <property type="match status" value="1"/>
</dbReference>
<reference evidence="2 3" key="1">
    <citation type="submission" date="2020-08" db="EMBL/GenBank/DDBJ databases">
        <title>Genomic Encyclopedia of Type Strains, Phase IV (KMG-V): Genome sequencing to study the core and pangenomes of soil and plant-associated prokaryotes.</title>
        <authorList>
            <person name="Whitman W."/>
        </authorList>
    </citation>
    <scope>NUCLEOTIDE SEQUENCE [LARGE SCALE GENOMIC DNA]</scope>
    <source>
        <strain evidence="2 3">SEMIA 402</strain>
    </source>
</reference>
<organism evidence="2 3">
    <name type="scientific">Rhizobium mongolense</name>
    <dbReference type="NCBI Taxonomy" id="57676"/>
    <lineage>
        <taxon>Bacteria</taxon>
        <taxon>Pseudomonadati</taxon>
        <taxon>Pseudomonadota</taxon>
        <taxon>Alphaproteobacteria</taxon>
        <taxon>Hyphomicrobiales</taxon>
        <taxon>Rhizobiaceae</taxon>
        <taxon>Rhizobium/Agrobacterium group</taxon>
        <taxon>Rhizobium</taxon>
    </lineage>
</organism>
<name>A0A7W6WC03_9HYPH</name>
<dbReference type="AlphaFoldDB" id="A0A7W6WC03"/>
<dbReference type="InterPro" id="IPR053802">
    <property type="entry name" value="DUF6950"/>
</dbReference>